<evidence type="ECO:0000256" key="1">
    <source>
        <dbReference type="SAM" id="MobiDB-lite"/>
    </source>
</evidence>
<feature type="compositionally biased region" description="Acidic residues" evidence="1">
    <location>
        <begin position="232"/>
        <end position="246"/>
    </location>
</feature>
<feature type="compositionally biased region" description="Basic and acidic residues" evidence="1">
    <location>
        <begin position="273"/>
        <end position="284"/>
    </location>
</feature>
<dbReference type="Proteomes" id="UP001212997">
    <property type="component" value="Unassembled WGS sequence"/>
</dbReference>
<feature type="compositionally biased region" description="Polar residues" evidence="1">
    <location>
        <begin position="373"/>
        <end position="408"/>
    </location>
</feature>
<feature type="domain" description="PWWP" evidence="2">
    <location>
        <begin position="19"/>
        <end position="124"/>
    </location>
</feature>
<evidence type="ECO:0000313" key="3">
    <source>
        <dbReference type="EMBL" id="KAJ3491935.1"/>
    </source>
</evidence>
<dbReference type="EMBL" id="JANAWD010000005">
    <property type="protein sequence ID" value="KAJ3491935.1"/>
    <property type="molecule type" value="Genomic_DNA"/>
</dbReference>
<dbReference type="Gene3D" id="2.30.30.140">
    <property type="match status" value="1"/>
</dbReference>
<organism evidence="3 4">
    <name type="scientific">Meripilus lineatus</name>
    <dbReference type="NCBI Taxonomy" id="2056292"/>
    <lineage>
        <taxon>Eukaryota</taxon>
        <taxon>Fungi</taxon>
        <taxon>Dikarya</taxon>
        <taxon>Basidiomycota</taxon>
        <taxon>Agaricomycotina</taxon>
        <taxon>Agaricomycetes</taxon>
        <taxon>Polyporales</taxon>
        <taxon>Meripilaceae</taxon>
        <taxon>Meripilus</taxon>
    </lineage>
</organism>
<evidence type="ECO:0000259" key="2">
    <source>
        <dbReference type="Pfam" id="PF00855"/>
    </source>
</evidence>
<feature type="compositionally biased region" description="Acidic residues" evidence="1">
    <location>
        <begin position="139"/>
        <end position="172"/>
    </location>
</feature>
<reference evidence="3" key="1">
    <citation type="submission" date="2022-07" db="EMBL/GenBank/DDBJ databases">
        <title>Genome Sequence of Physisporinus lineatus.</title>
        <authorList>
            <person name="Buettner E."/>
        </authorList>
    </citation>
    <scope>NUCLEOTIDE SEQUENCE</scope>
    <source>
        <strain evidence="3">VT162</strain>
    </source>
</reference>
<dbReference type="SUPFAM" id="SSF63748">
    <property type="entry name" value="Tudor/PWWP/MBT"/>
    <property type="match status" value="1"/>
</dbReference>
<feature type="compositionally biased region" description="Basic residues" evidence="1">
    <location>
        <begin position="213"/>
        <end position="225"/>
    </location>
</feature>
<gene>
    <name evidence="3" type="ORF">NLI96_g351</name>
</gene>
<dbReference type="InterPro" id="IPR000313">
    <property type="entry name" value="PWWP_dom"/>
</dbReference>
<dbReference type="AlphaFoldDB" id="A0AAD5VGM9"/>
<dbReference type="Pfam" id="PF00855">
    <property type="entry name" value="PWWP"/>
    <property type="match status" value="1"/>
</dbReference>
<keyword evidence="4" id="KW-1185">Reference proteome</keyword>
<evidence type="ECO:0000313" key="4">
    <source>
        <dbReference type="Proteomes" id="UP001212997"/>
    </source>
</evidence>
<protein>
    <recommendedName>
        <fullName evidence="2">PWWP domain-containing protein</fullName>
    </recommendedName>
</protein>
<comment type="caution">
    <text evidence="3">The sequence shown here is derived from an EMBL/GenBank/DDBJ whole genome shotgun (WGS) entry which is preliminary data.</text>
</comment>
<name>A0AAD5VGM9_9APHY</name>
<accession>A0AAD5VGM9</accession>
<feature type="region of interest" description="Disordered" evidence="1">
    <location>
        <begin position="373"/>
        <end position="479"/>
    </location>
</feature>
<proteinExistence type="predicted"/>
<feature type="region of interest" description="Disordered" evidence="1">
    <location>
        <begin position="130"/>
        <end position="284"/>
    </location>
</feature>
<sequence length="479" mass="52052">MSKKGSKEKPKEQSYDVRDVVLAKVRGFPPWPGMSVRTQRARKVSGIVSGSSQLATSKSLFSVVGPFYTSDVDIRLVSSLFPNYSAWLVPKDISKLQKHEIQAYIEEPFKRSGDLLAGYRIALDPTKWEEEREAASAEAAEEEANAEIDQLDSDGPEDGDAMDEDEDEEDEEGSKKKPKSKKRKRESEGGASTAKKAAAKGGRKKDSAEPAPKKKGTGKGKKNGAKSKAMVESEDEAHGEADEEDVGPSKKAASPPPAKKAKRDKDEDEVDPELMKDPEAQKVRDWRHKLQKAFLNTKVQQPKDEDMPHLDELFTTVENYDKMSVSYLSFSKIGKVMRHIHALPAEKVPRDEEFKFRERANVLVLKWHDIINANKNPSQPQQTNGDSGTNSGSNTAPVSTKPSANGKSDASPPSAGKKDSKASANGNAAKEPSGMDVDAKAEQDPEVAGDAAEANTVTEDTVVGDESVLADVTMSEAAA</sequence>